<protein>
    <recommendedName>
        <fullName evidence="2">SET domain-containing protein</fullName>
    </recommendedName>
</protein>
<accession>A0AAE0C8U2</accession>
<dbReference type="Gene3D" id="2.170.270.10">
    <property type="entry name" value="SET domain"/>
    <property type="match status" value="1"/>
</dbReference>
<evidence type="ECO:0000313" key="4">
    <source>
        <dbReference type="Proteomes" id="UP001190700"/>
    </source>
</evidence>
<evidence type="ECO:0000259" key="2">
    <source>
        <dbReference type="PROSITE" id="PS50280"/>
    </source>
</evidence>
<dbReference type="InterPro" id="IPR001214">
    <property type="entry name" value="SET_dom"/>
</dbReference>
<reference evidence="3 4" key="1">
    <citation type="journal article" date="2015" name="Genome Biol. Evol.">
        <title>Comparative Genomics of a Bacterivorous Green Alga Reveals Evolutionary Causalities and Consequences of Phago-Mixotrophic Mode of Nutrition.</title>
        <authorList>
            <person name="Burns J.A."/>
            <person name="Paasch A."/>
            <person name="Narechania A."/>
            <person name="Kim E."/>
        </authorList>
    </citation>
    <scope>NUCLEOTIDE SEQUENCE [LARGE SCALE GENOMIC DNA]</scope>
    <source>
        <strain evidence="3 4">PLY_AMNH</strain>
    </source>
</reference>
<keyword evidence="4" id="KW-1185">Reference proteome</keyword>
<dbReference type="Pfam" id="PF00856">
    <property type="entry name" value="SET"/>
    <property type="match status" value="1"/>
</dbReference>
<sequence length="157" mass="18097">MFKDLCNTLLSSGVDALALLLWGHQTAPIYKKKLTTDFILEIEHEAGILETVLPVDESCITIVKQTVLIDVDIRFSPEIFIFLPDKIENLELHLDQEQEGNLWRFLNHSDDPNVKVFSYFDELNGIEVVKVYVIKNVKSGDELCFDYGEKYWNQSDV</sequence>
<proteinExistence type="predicted"/>
<feature type="chain" id="PRO_5041920139" description="SET domain-containing protein" evidence="1">
    <location>
        <begin position="17"/>
        <end position="157"/>
    </location>
</feature>
<dbReference type="PROSITE" id="PS50280">
    <property type="entry name" value="SET"/>
    <property type="match status" value="1"/>
</dbReference>
<evidence type="ECO:0000256" key="1">
    <source>
        <dbReference type="SAM" id="SignalP"/>
    </source>
</evidence>
<dbReference type="AlphaFoldDB" id="A0AAE0C8U2"/>
<feature type="domain" description="SET" evidence="2">
    <location>
        <begin position="32"/>
        <end position="148"/>
    </location>
</feature>
<organism evidence="3 4">
    <name type="scientific">Cymbomonas tetramitiformis</name>
    <dbReference type="NCBI Taxonomy" id="36881"/>
    <lineage>
        <taxon>Eukaryota</taxon>
        <taxon>Viridiplantae</taxon>
        <taxon>Chlorophyta</taxon>
        <taxon>Pyramimonadophyceae</taxon>
        <taxon>Pyramimonadales</taxon>
        <taxon>Pyramimonadaceae</taxon>
        <taxon>Cymbomonas</taxon>
    </lineage>
</organism>
<feature type="signal peptide" evidence="1">
    <location>
        <begin position="1"/>
        <end position="16"/>
    </location>
</feature>
<evidence type="ECO:0000313" key="3">
    <source>
        <dbReference type="EMBL" id="KAK3250576.1"/>
    </source>
</evidence>
<gene>
    <name evidence="3" type="ORF">CYMTET_40049</name>
</gene>
<comment type="caution">
    <text evidence="3">The sequence shown here is derived from an EMBL/GenBank/DDBJ whole genome shotgun (WGS) entry which is preliminary data.</text>
</comment>
<dbReference type="InterPro" id="IPR046341">
    <property type="entry name" value="SET_dom_sf"/>
</dbReference>
<dbReference type="Proteomes" id="UP001190700">
    <property type="component" value="Unassembled WGS sequence"/>
</dbReference>
<dbReference type="EMBL" id="LGRX02026618">
    <property type="protein sequence ID" value="KAK3250576.1"/>
    <property type="molecule type" value="Genomic_DNA"/>
</dbReference>
<name>A0AAE0C8U2_9CHLO</name>
<dbReference type="SUPFAM" id="SSF82199">
    <property type="entry name" value="SET domain"/>
    <property type="match status" value="1"/>
</dbReference>
<keyword evidence="1" id="KW-0732">Signal</keyword>